<dbReference type="InterPro" id="IPR026891">
    <property type="entry name" value="Fn3-like"/>
</dbReference>
<dbReference type="InterPro" id="IPR017853">
    <property type="entry name" value="GH"/>
</dbReference>
<evidence type="ECO:0000313" key="6">
    <source>
        <dbReference type="EMBL" id="MCC2167205.1"/>
    </source>
</evidence>
<dbReference type="Pfam" id="PF01915">
    <property type="entry name" value="Glyco_hydro_3_C"/>
    <property type="match status" value="1"/>
</dbReference>
<dbReference type="PROSITE" id="PS00775">
    <property type="entry name" value="GLYCOSYL_HYDROL_F3"/>
    <property type="match status" value="1"/>
</dbReference>
<dbReference type="GO" id="GO:0005975">
    <property type="term" value="P:carbohydrate metabolic process"/>
    <property type="evidence" value="ECO:0007669"/>
    <property type="project" value="InterPro"/>
</dbReference>
<name>A0AAE3DKD2_9FIRM</name>
<dbReference type="SUPFAM" id="SSF52279">
    <property type="entry name" value="Beta-D-glucan exohydrolase, C-terminal domain"/>
    <property type="match status" value="1"/>
</dbReference>
<evidence type="ECO:0000256" key="3">
    <source>
        <dbReference type="ARBA" id="ARBA00023277"/>
    </source>
</evidence>
<keyword evidence="4" id="KW-0326">Glycosidase</keyword>
<evidence type="ECO:0000256" key="2">
    <source>
        <dbReference type="ARBA" id="ARBA00022801"/>
    </source>
</evidence>
<comment type="caution">
    <text evidence="6">The sequence shown here is derived from an EMBL/GenBank/DDBJ whole genome shotgun (WGS) entry which is preliminary data.</text>
</comment>
<dbReference type="InterPro" id="IPR002772">
    <property type="entry name" value="Glyco_hydro_3_C"/>
</dbReference>
<gene>
    <name evidence="6" type="ORF">LKD45_05760</name>
</gene>
<dbReference type="Gene3D" id="3.20.20.300">
    <property type="entry name" value="Glycoside hydrolase, family 3, N-terminal domain"/>
    <property type="match status" value="1"/>
</dbReference>
<dbReference type="SUPFAM" id="SSF51445">
    <property type="entry name" value="(Trans)glycosidases"/>
    <property type="match status" value="1"/>
</dbReference>
<protein>
    <submittedName>
        <fullName evidence="6">Glycoside hydrolase family 3 C-terminal domain-containing protein</fullName>
    </submittedName>
</protein>
<dbReference type="GO" id="GO:0004553">
    <property type="term" value="F:hydrolase activity, hydrolyzing O-glycosyl compounds"/>
    <property type="evidence" value="ECO:0007669"/>
    <property type="project" value="InterPro"/>
</dbReference>
<dbReference type="Gene3D" id="2.60.120.260">
    <property type="entry name" value="Galactose-binding domain-like"/>
    <property type="match status" value="1"/>
</dbReference>
<dbReference type="Proteomes" id="UP001199355">
    <property type="component" value="Unassembled WGS sequence"/>
</dbReference>
<feature type="domain" description="Fibronectin type III-like" evidence="5">
    <location>
        <begin position="310"/>
        <end position="386"/>
    </location>
</feature>
<dbReference type="Pfam" id="PF14310">
    <property type="entry name" value="Fn3-like"/>
    <property type="match status" value="1"/>
</dbReference>
<keyword evidence="2 4" id="KW-0378">Hydrolase</keyword>
<dbReference type="RefSeq" id="WP_308727980.1">
    <property type="nucleotide sequence ID" value="NZ_JAJEQF010000010.1"/>
</dbReference>
<proteinExistence type="inferred from homology"/>
<dbReference type="SMART" id="SM01217">
    <property type="entry name" value="Fn3_like"/>
    <property type="match status" value="1"/>
</dbReference>
<evidence type="ECO:0000313" key="7">
    <source>
        <dbReference type="Proteomes" id="UP001199355"/>
    </source>
</evidence>
<dbReference type="InterPro" id="IPR001764">
    <property type="entry name" value="Glyco_hydro_3_N"/>
</dbReference>
<accession>A0AAE3DKD2</accession>
<dbReference type="EMBL" id="JAJEQF010000010">
    <property type="protein sequence ID" value="MCC2167205.1"/>
    <property type="molecule type" value="Genomic_DNA"/>
</dbReference>
<keyword evidence="7" id="KW-1185">Reference proteome</keyword>
<keyword evidence="3" id="KW-0119">Carbohydrate metabolism</keyword>
<dbReference type="PRINTS" id="PR00133">
    <property type="entry name" value="GLHYDRLASE3"/>
</dbReference>
<dbReference type="Pfam" id="PF00933">
    <property type="entry name" value="Glyco_hydro_3"/>
    <property type="match status" value="1"/>
</dbReference>
<dbReference type="AlphaFoldDB" id="A0AAE3DKD2"/>
<dbReference type="InterPro" id="IPR013783">
    <property type="entry name" value="Ig-like_fold"/>
</dbReference>
<dbReference type="InterPro" id="IPR050288">
    <property type="entry name" value="Cellulose_deg_GH3"/>
</dbReference>
<dbReference type="InterPro" id="IPR036881">
    <property type="entry name" value="Glyco_hydro_3_C_sf"/>
</dbReference>
<dbReference type="InterPro" id="IPR019800">
    <property type="entry name" value="Glyco_hydro_3_AS"/>
</dbReference>
<comment type="similarity">
    <text evidence="1 4">Belongs to the glycosyl hydrolase 3 family.</text>
</comment>
<sequence length="923" mass="100892">MRFTLDYDQYAALARQTAAEGCVLLKNEKEALPIRKGETVSVFGRIAFTYYKSGTGSGGMVNAPYVTNILDSLKECKDISVNEELEAVYQDWIRENPFDMGEGWAQEPWSQKEMPVSEALAQKAAASSDLAVVVLGRTAGEDMDNSAEPGSYLLTAEEEALIKTVCSAFKRTAVVLNVGNIIDMKWVDRYQPQAVLYVWQGGQEGGHAAADILTGAVNPCGKLSDTIAADISDYPSTDHFGDAVCNVYAEDIYVGYRYFETFAKEKVSYPFGFGLSYTDFSVEVLNTRTDGMKAKLTVLVKNIGKTAGKEVVQVYVCPPQGKLGKPVRNLNSFYKTQLLTPGEGEEINLVVSLEKSASYDDSGVTGEKSCWVLEAGAYGIYVGTDVRSAKKVCEVQLDELCVISRLEEALAPVQPYERLVPVETGKKGTDGEPVLEIGKQAAPLRSVDLAERIRTERPEAEACIGDQGWKLADVCDKKVTLEQFLSQLSDEDLACLVRGEGMCSPKATPGIASAFGGVTDSLKAFGIPVAGCSDGPSGIRMDCGTIAFSLPNGTLLACTFNPELVEQLYEMEGMELRKNQIDTLLGPGMNIHRNPLNGRNFEYFSEDPCVAGTMAAAQLKGMGKYGVTGTIKHFAGNNQEFKRHDANGVVSERALREIYLKGFEIAVKEGHAYSIMSTYGPINGIWTAGSYDLLTTILRKDWGYQGVVMTDWWAKMNEEGEEGSQSNTIPMVRAQNDVYMVVSDSASNSANDNTMEGLADGRLTRGQLVRNAKNICHFLMRSPVMNRFCDREFDVCEEINNPAKDAMAGNLIASQKVEKEAKLDLTKLSTQKGVRAGYLLDVSKAGSYQMIFKMHSGENPFAQLPVSIFVNGVLQQTTTFNGTDNKIIERAVTISFTESGENQLTLFFGESGVRMDEILLVQE</sequence>
<dbReference type="Gene3D" id="2.60.40.10">
    <property type="entry name" value="Immunoglobulins"/>
    <property type="match status" value="1"/>
</dbReference>
<dbReference type="PANTHER" id="PTHR42715:SF10">
    <property type="entry name" value="BETA-GLUCOSIDASE"/>
    <property type="match status" value="1"/>
</dbReference>
<evidence type="ECO:0000256" key="1">
    <source>
        <dbReference type="ARBA" id="ARBA00005336"/>
    </source>
</evidence>
<dbReference type="Gene3D" id="3.40.50.1700">
    <property type="entry name" value="Glycoside hydrolase family 3 C-terminal domain"/>
    <property type="match status" value="1"/>
</dbReference>
<evidence type="ECO:0000256" key="4">
    <source>
        <dbReference type="RuleBase" id="RU361161"/>
    </source>
</evidence>
<dbReference type="PANTHER" id="PTHR42715">
    <property type="entry name" value="BETA-GLUCOSIDASE"/>
    <property type="match status" value="1"/>
</dbReference>
<dbReference type="InterPro" id="IPR036962">
    <property type="entry name" value="Glyco_hydro_3_N_sf"/>
</dbReference>
<evidence type="ECO:0000259" key="5">
    <source>
        <dbReference type="SMART" id="SM01217"/>
    </source>
</evidence>
<organism evidence="6 7">
    <name type="scientific">Gallintestinimicrobium propionicum</name>
    <dbReference type="NCBI Taxonomy" id="2981770"/>
    <lineage>
        <taxon>Bacteria</taxon>
        <taxon>Bacillati</taxon>
        <taxon>Bacillota</taxon>
        <taxon>Clostridia</taxon>
        <taxon>Lachnospirales</taxon>
        <taxon>Lachnospiraceae</taxon>
        <taxon>Gallintestinimicrobium</taxon>
    </lineage>
</organism>
<reference evidence="6 7" key="1">
    <citation type="submission" date="2021-10" db="EMBL/GenBank/DDBJ databases">
        <title>Anaerobic single-cell dispensing facilitates the cultivation of human gut bacteria.</title>
        <authorList>
            <person name="Afrizal A."/>
        </authorList>
    </citation>
    <scope>NUCLEOTIDE SEQUENCE [LARGE SCALE GENOMIC DNA]</scope>
    <source>
        <strain evidence="6 7">CLA-AA-H244</strain>
    </source>
</reference>